<accession>A0ABD3GVY1</accession>
<evidence type="ECO:0000313" key="4">
    <source>
        <dbReference type="Proteomes" id="UP001633002"/>
    </source>
</evidence>
<evidence type="ECO:0000313" key="3">
    <source>
        <dbReference type="EMBL" id="KAL3683294.1"/>
    </source>
</evidence>
<dbReference type="EMBL" id="JBJQOH010000006">
    <property type="protein sequence ID" value="KAL3683294.1"/>
    <property type="molecule type" value="Genomic_DNA"/>
</dbReference>
<evidence type="ECO:0000313" key="2">
    <source>
        <dbReference type="EMBL" id="KAL3683293.1"/>
    </source>
</evidence>
<name>A0ABD3GVY1_9MARC</name>
<dbReference type="Proteomes" id="UP001633002">
    <property type="component" value="Unassembled WGS sequence"/>
</dbReference>
<comment type="caution">
    <text evidence="2">The sequence shown here is derived from an EMBL/GenBank/DDBJ whole genome shotgun (WGS) entry which is preliminary data.</text>
</comment>
<feature type="compositionally biased region" description="Acidic residues" evidence="1">
    <location>
        <begin position="357"/>
        <end position="369"/>
    </location>
</feature>
<keyword evidence="4" id="KW-1185">Reference proteome</keyword>
<sequence length="369" mass="41386">MIRLTPVKTTYELQEPFPDLVTVTELYTARTPPRQFRVADISEESESSPKCGNRNHSTEGKDSPTTVTCFCREIFDRHFCLRCPQVHDRLAARLQKEEEESLAKILSQNSCICIDIFGYGALCICGFSSPSMKHEARQKAAQQQVASTNSQMTASSKRPRVGTEQLGTDKINSEPDRQQQKISIDGKHPGIRTSDSPIDDPPSTEVDNARVNQLEREKSKADSSKDETEKKPPKTSKTNEPTPDPDDEPLITRIVRTYTQGAPETKNPEIVDMDRFEELGEDAQMLEASLLTAGYTVMKRRVKVKREIKQELKEENEEKNELLSTTPDFIPLVKPTSSGDPMSDPRFSPLLPSSSGEEFDNCEDDNGCI</sequence>
<feature type="region of interest" description="Disordered" evidence="1">
    <location>
        <begin position="313"/>
        <end position="369"/>
    </location>
</feature>
<protein>
    <submittedName>
        <fullName evidence="2">Uncharacterized protein</fullName>
    </submittedName>
</protein>
<dbReference type="EMBL" id="JBJQOH010000006">
    <property type="protein sequence ID" value="KAL3683293.1"/>
    <property type="molecule type" value="Genomic_DNA"/>
</dbReference>
<feature type="region of interest" description="Disordered" evidence="1">
    <location>
        <begin position="136"/>
        <end position="251"/>
    </location>
</feature>
<feature type="compositionally biased region" description="Polar residues" evidence="1">
    <location>
        <begin position="140"/>
        <end position="156"/>
    </location>
</feature>
<organism evidence="2 4">
    <name type="scientific">Riccia sorocarpa</name>
    <dbReference type="NCBI Taxonomy" id="122646"/>
    <lineage>
        <taxon>Eukaryota</taxon>
        <taxon>Viridiplantae</taxon>
        <taxon>Streptophyta</taxon>
        <taxon>Embryophyta</taxon>
        <taxon>Marchantiophyta</taxon>
        <taxon>Marchantiopsida</taxon>
        <taxon>Marchantiidae</taxon>
        <taxon>Marchantiales</taxon>
        <taxon>Ricciaceae</taxon>
        <taxon>Riccia</taxon>
    </lineage>
</organism>
<dbReference type="AlphaFoldDB" id="A0ABD3GVY1"/>
<evidence type="ECO:0000256" key="1">
    <source>
        <dbReference type="SAM" id="MobiDB-lite"/>
    </source>
</evidence>
<gene>
    <name evidence="2" type="ORF">R1sor_001315</name>
    <name evidence="3" type="ORF">R1sor_001316</name>
</gene>
<proteinExistence type="predicted"/>
<feature type="compositionally biased region" description="Basic and acidic residues" evidence="1">
    <location>
        <begin position="213"/>
        <end position="232"/>
    </location>
</feature>
<reference evidence="2 4" key="1">
    <citation type="submission" date="2024-09" db="EMBL/GenBank/DDBJ databases">
        <title>Chromosome-scale assembly of Riccia sorocarpa.</title>
        <authorList>
            <person name="Paukszto L."/>
        </authorList>
    </citation>
    <scope>NUCLEOTIDE SEQUENCE [LARGE SCALE GENOMIC DNA]</scope>
    <source>
        <strain evidence="2">LP-2024</strain>
        <tissue evidence="2">Aerial parts of the thallus</tissue>
    </source>
</reference>
<feature type="compositionally biased region" description="Basic and acidic residues" evidence="1">
    <location>
        <begin position="171"/>
        <end position="188"/>
    </location>
</feature>
<feature type="region of interest" description="Disordered" evidence="1">
    <location>
        <begin position="40"/>
        <end position="64"/>
    </location>
</feature>